<organism evidence="6 7">
    <name type="scientific">Caulobacter vibrioides OR37</name>
    <dbReference type="NCBI Taxonomy" id="1292034"/>
    <lineage>
        <taxon>Bacteria</taxon>
        <taxon>Pseudomonadati</taxon>
        <taxon>Pseudomonadota</taxon>
        <taxon>Alphaproteobacteria</taxon>
        <taxon>Caulobacterales</taxon>
        <taxon>Caulobacteraceae</taxon>
        <taxon>Caulobacter</taxon>
    </lineage>
</organism>
<feature type="transmembrane region" description="Helical" evidence="5">
    <location>
        <begin position="6"/>
        <end position="23"/>
    </location>
</feature>
<evidence type="ECO:0000313" key="6">
    <source>
        <dbReference type="EMBL" id="ENZ82223.1"/>
    </source>
</evidence>
<dbReference type="EMBL" id="APMP01000008">
    <property type="protein sequence ID" value="ENZ82223.1"/>
    <property type="molecule type" value="Genomic_DNA"/>
</dbReference>
<reference evidence="6 7" key="1">
    <citation type="journal article" date="2013" name="Genome Announc.">
        <title>Draft Genome Sequence for Caulobacter sp. Strain OR37, a Bacterium Tolerant to Heavy Metals.</title>
        <authorList>
            <person name="Utturkar S.M."/>
            <person name="Bollmann A."/>
            <person name="Brzoska R.M."/>
            <person name="Klingeman D.M."/>
            <person name="Epstein S.E."/>
            <person name="Palumbo A.V."/>
            <person name="Brown S.D."/>
        </authorList>
    </citation>
    <scope>NUCLEOTIDE SEQUENCE [LARGE SCALE GENOMIC DNA]</scope>
    <source>
        <strain evidence="6 7">OR37</strain>
    </source>
</reference>
<dbReference type="SUPFAM" id="SSF161084">
    <property type="entry name" value="MAPEG domain-like"/>
    <property type="match status" value="1"/>
</dbReference>
<evidence type="ECO:0000256" key="1">
    <source>
        <dbReference type="ARBA" id="ARBA00004370"/>
    </source>
</evidence>
<dbReference type="PANTHER" id="PTHR35814">
    <property type="match status" value="1"/>
</dbReference>
<dbReference type="PATRIC" id="fig|1292034.3.peg.1764"/>
<dbReference type="Pfam" id="PF01124">
    <property type="entry name" value="MAPEG"/>
    <property type="match status" value="1"/>
</dbReference>
<protein>
    <submittedName>
        <fullName evidence="6">Putative MAPEG superfamily protein</fullName>
    </submittedName>
</protein>
<accession>R0E9T8</accession>
<dbReference type="GO" id="GO:0016020">
    <property type="term" value="C:membrane"/>
    <property type="evidence" value="ECO:0007669"/>
    <property type="project" value="UniProtKB-SubCell"/>
</dbReference>
<keyword evidence="3 5" id="KW-1133">Transmembrane helix</keyword>
<keyword evidence="2 5" id="KW-0812">Transmembrane</keyword>
<evidence type="ECO:0000256" key="4">
    <source>
        <dbReference type="ARBA" id="ARBA00023136"/>
    </source>
</evidence>
<dbReference type="InterPro" id="IPR001129">
    <property type="entry name" value="Membr-assoc_MAPEG"/>
</dbReference>
<dbReference type="Gene3D" id="1.20.120.550">
    <property type="entry name" value="Membrane associated eicosanoid/glutathione metabolism-like domain"/>
    <property type="match status" value="1"/>
</dbReference>
<name>R0E9T8_CAUVI</name>
<evidence type="ECO:0000256" key="3">
    <source>
        <dbReference type="ARBA" id="ARBA00022989"/>
    </source>
</evidence>
<dbReference type="InterPro" id="IPR023352">
    <property type="entry name" value="MAPEG-like_dom_sf"/>
</dbReference>
<dbReference type="eggNOG" id="COG3788">
    <property type="taxonomic scope" value="Bacteria"/>
</dbReference>
<dbReference type="RefSeq" id="WP_004618340.1">
    <property type="nucleotide sequence ID" value="NZ_APMP01000008.1"/>
</dbReference>
<comment type="caution">
    <text evidence="6">The sequence shown here is derived from an EMBL/GenBank/DDBJ whole genome shotgun (WGS) entry which is preliminary data.</text>
</comment>
<gene>
    <name evidence="6" type="ORF">OR37_01777</name>
</gene>
<proteinExistence type="predicted"/>
<comment type="subcellular location">
    <subcellularLocation>
        <location evidence="1">Membrane</location>
    </subcellularLocation>
</comment>
<dbReference type="STRING" id="1292034.OR37_01777"/>
<keyword evidence="7" id="KW-1185">Reference proteome</keyword>
<dbReference type="OrthoDB" id="7630838at2"/>
<keyword evidence="4 5" id="KW-0472">Membrane</keyword>
<dbReference type="Proteomes" id="UP000013063">
    <property type="component" value="Unassembled WGS sequence"/>
</dbReference>
<evidence type="ECO:0000256" key="5">
    <source>
        <dbReference type="SAM" id="Phobius"/>
    </source>
</evidence>
<dbReference type="PANTHER" id="PTHR35814:SF1">
    <property type="entry name" value="GLUTATHIONE S-TRANSFERASE-RELATED"/>
    <property type="match status" value="1"/>
</dbReference>
<dbReference type="AlphaFoldDB" id="R0E9T8"/>
<evidence type="ECO:0000313" key="7">
    <source>
        <dbReference type="Proteomes" id="UP000013063"/>
    </source>
</evidence>
<evidence type="ECO:0000256" key="2">
    <source>
        <dbReference type="ARBA" id="ARBA00022692"/>
    </source>
</evidence>
<sequence length="126" mass="13302" precursor="true">MVITYYAGALGLLFLVLSVRVIFARRRLGVGFGAVQDSDLERRVRVHANFAEYVPLTLLLIALAEFRGAPPVVIHVLGGLLLAGRLCHAVGVSRPATDNLGRIVGMAGTQTALLGAAVLCLTPKLA</sequence>